<name>A0ABP9Q0Z6_9PSEU</name>
<comment type="similarity">
    <text evidence="3 11">Belongs to the long-chain O-acyltransferase family.</text>
</comment>
<evidence type="ECO:0000256" key="5">
    <source>
        <dbReference type="ARBA" id="ARBA00022516"/>
    </source>
</evidence>
<evidence type="ECO:0000256" key="7">
    <source>
        <dbReference type="ARBA" id="ARBA00022798"/>
    </source>
</evidence>
<evidence type="ECO:0000259" key="12">
    <source>
        <dbReference type="Pfam" id="PF03007"/>
    </source>
</evidence>
<evidence type="ECO:0000313" key="15">
    <source>
        <dbReference type="Proteomes" id="UP001428817"/>
    </source>
</evidence>
<dbReference type="SUPFAM" id="SSF52777">
    <property type="entry name" value="CoA-dependent acyltransferases"/>
    <property type="match status" value="2"/>
</dbReference>
<dbReference type="Pfam" id="PF03007">
    <property type="entry name" value="WS_DGAT_cat"/>
    <property type="match status" value="1"/>
</dbReference>
<dbReference type="PANTHER" id="PTHR31650">
    <property type="entry name" value="O-ACYLTRANSFERASE (WSD1-LIKE) FAMILY PROTEIN"/>
    <property type="match status" value="1"/>
</dbReference>
<dbReference type="NCBIfam" id="TIGR02946">
    <property type="entry name" value="acyl_WS_DGAT"/>
    <property type="match status" value="1"/>
</dbReference>
<reference evidence="15" key="1">
    <citation type="journal article" date="2019" name="Int. J. Syst. Evol. Microbiol.">
        <title>The Global Catalogue of Microorganisms (GCM) 10K type strain sequencing project: providing services to taxonomists for standard genome sequencing and annotation.</title>
        <authorList>
            <consortium name="The Broad Institute Genomics Platform"/>
            <consortium name="The Broad Institute Genome Sequencing Center for Infectious Disease"/>
            <person name="Wu L."/>
            <person name="Ma J."/>
        </authorList>
    </citation>
    <scope>NUCLEOTIDE SEQUENCE [LARGE SCALE GENOMIC DNA]</scope>
    <source>
        <strain evidence="15">JCM 18303</strain>
    </source>
</reference>
<evidence type="ECO:0000256" key="1">
    <source>
        <dbReference type="ARBA" id="ARBA00004771"/>
    </source>
</evidence>
<evidence type="ECO:0000259" key="13">
    <source>
        <dbReference type="Pfam" id="PF06974"/>
    </source>
</evidence>
<evidence type="ECO:0000256" key="8">
    <source>
        <dbReference type="ARBA" id="ARBA00023098"/>
    </source>
</evidence>
<evidence type="ECO:0000256" key="4">
    <source>
        <dbReference type="ARBA" id="ARBA00013244"/>
    </source>
</evidence>
<comment type="caution">
    <text evidence="14">The sequence shown here is derived from an EMBL/GenBank/DDBJ whole genome shotgun (WGS) entry which is preliminary data.</text>
</comment>
<keyword evidence="6 11" id="KW-0808">Transferase</keyword>
<keyword evidence="7 11" id="KW-0319">Glycerol metabolism</keyword>
<feature type="domain" description="O-acyltransferase WSD1 C-terminal" evidence="13">
    <location>
        <begin position="329"/>
        <end position="478"/>
    </location>
</feature>
<dbReference type="Pfam" id="PF06974">
    <property type="entry name" value="WS_DGAT_C"/>
    <property type="match status" value="1"/>
</dbReference>
<keyword evidence="15" id="KW-1185">Reference proteome</keyword>
<keyword evidence="9 11" id="KW-0012">Acyltransferase</keyword>
<dbReference type="InterPro" id="IPR014292">
    <property type="entry name" value="Acyl_transf_WS/DGAT"/>
</dbReference>
<dbReference type="EMBL" id="BAABJP010000010">
    <property type="protein sequence ID" value="GAA5155124.1"/>
    <property type="molecule type" value="Genomic_DNA"/>
</dbReference>
<sequence>MRQLTSVDAQFLAMESPRQYGHVGMLMMLDPTTAPGGVVTLEAFQSLIARRLALVPPLRWRLAEVPLGMDYGYWLDDPDFDLDFHVRELALPAPGTDDMLAEQVARIVARPLDRSRPLWEIYLLHGVRGEGLAVLSKIHHALIDGLSGAEILGALLDLSPEIRQVDEVEPPKADRVPGNAEMLLRGLIGLAGYPLRVARAVPGALPHLEEVRALGPVPGVRALGRLASRVRRGFGGDSMPRGFGGLTAPHTPFSAPVSAHRRFGFGGLSLDEVKKVKAAHGVTVNDVVVSLCAGSLRRWLVARDALPDQPLVAQIPISVRTPEQIGSYGNRIMLMSVPLLTTEADPIRRLRATHDALAEMKEMQQGMPAALLTDVNHFIPPAMFTRAAQLSFGLSTGWGGRPMWNLVVSNVPGPQFPLYLAGAKVTATYPVSVITDGMGLNITVMSYCGSLDFGIVADRDQMPDVQTLVDHLRTELDVLLRAI</sequence>
<dbReference type="EC" id="2.3.1.20" evidence="4 11"/>
<dbReference type="Gene3D" id="3.30.559.10">
    <property type="entry name" value="Chloramphenicol acetyltransferase-like domain"/>
    <property type="match status" value="1"/>
</dbReference>
<keyword evidence="8 11" id="KW-0443">Lipid metabolism</keyword>
<dbReference type="InterPro" id="IPR009721">
    <property type="entry name" value="O-acyltransferase_WSD1_C"/>
</dbReference>
<evidence type="ECO:0000256" key="11">
    <source>
        <dbReference type="RuleBase" id="RU361241"/>
    </source>
</evidence>
<dbReference type="RefSeq" id="WP_345702798.1">
    <property type="nucleotide sequence ID" value="NZ_BAABJP010000010.1"/>
</dbReference>
<comment type="catalytic activity">
    <reaction evidence="10 11">
        <text>an acyl-CoA + a 1,2-diacyl-sn-glycerol = a triacyl-sn-glycerol + CoA</text>
        <dbReference type="Rhea" id="RHEA:10868"/>
        <dbReference type="ChEBI" id="CHEBI:17815"/>
        <dbReference type="ChEBI" id="CHEBI:57287"/>
        <dbReference type="ChEBI" id="CHEBI:58342"/>
        <dbReference type="ChEBI" id="CHEBI:64615"/>
        <dbReference type="EC" id="2.3.1.20"/>
    </reaction>
</comment>
<gene>
    <name evidence="14" type="ORF">GCM10023321_27930</name>
</gene>
<dbReference type="InterPro" id="IPR004255">
    <property type="entry name" value="O-acyltransferase_WSD1_N"/>
</dbReference>
<proteinExistence type="inferred from homology"/>
<comment type="pathway">
    <text evidence="2">Lipid metabolism.</text>
</comment>
<dbReference type="Proteomes" id="UP001428817">
    <property type="component" value="Unassembled WGS sequence"/>
</dbReference>
<evidence type="ECO:0000256" key="2">
    <source>
        <dbReference type="ARBA" id="ARBA00005189"/>
    </source>
</evidence>
<evidence type="ECO:0000256" key="10">
    <source>
        <dbReference type="ARBA" id="ARBA00048109"/>
    </source>
</evidence>
<comment type="pathway">
    <text evidence="1 11">Glycerolipid metabolism; triacylglycerol biosynthesis.</text>
</comment>
<dbReference type="InterPro" id="IPR023213">
    <property type="entry name" value="CAT-like_dom_sf"/>
</dbReference>
<organism evidence="14 15">
    <name type="scientific">Pseudonocardia eucalypti</name>
    <dbReference type="NCBI Taxonomy" id="648755"/>
    <lineage>
        <taxon>Bacteria</taxon>
        <taxon>Bacillati</taxon>
        <taxon>Actinomycetota</taxon>
        <taxon>Actinomycetes</taxon>
        <taxon>Pseudonocardiales</taxon>
        <taxon>Pseudonocardiaceae</taxon>
        <taxon>Pseudonocardia</taxon>
    </lineage>
</organism>
<evidence type="ECO:0000313" key="14">
    <source>
        <dbReference type="EMBL" id="GAA5155124.1"/>
    </source>
</evidence>
<protein>
    <recommendedName>
        <fullName evidence="4 11">Diacylglycerol O-acyltransferase</fullName>
        <ecNumber evidence="4 11">2.3.1.20</ecNumber>
    </recommendedName>
</protein>
<accession>A0ABP9Q0Z6</accession>
<evidence type="ECO:0000256" key="9">
    <source>
        <dbReference type="ARBA" id="ARBA00023315"/>
    </source>
</evidence>
<dbReference type="InterPro" id="IPR045034">
    <property type="entry name" value="O-acyltransferase_WSD1-like"/>
</dbReference>
<dbReference type="PANTHER" id="PTHR31650:SF1">
    <property type="entry name" value="WAX ESTER SYNTHASE_DIACYLGLYCEROL ACYLTRANSFERASE 4-RELATED"/>
    <property type="match status" value="1"/>
</dbReference>
<evidence type="ECO:0000256" key="3">
    <source>
        <dbReference type="ARBA" id="ARBA00009587"/>
    </source>
</evidence>
<feature type="domain" description="O-acyltransferase WSD1-like N-terminal" evidence="12">
    <location>
        <begin position="4"/>
        <end position="288"/>
    </location>
</feature>
<keyword evidence="5 11" id="KW-0444">Lipid biosynthesis</keyword>
<evidence type="ECO:0000256" key="6">
    <source>
        <dbReference type="ARBA" id="ARBA00022679"/>
    </source>
</evidence>